<proteinExistence type="inferred from homology"/>
<name>A0AAD9RE28_9HYME</name>
<keyword evidence="3" id="KW-0285">Flavoprotein</keyword>
<evidence type="ECO:0000313" key="10">
    <source>
        <dbReference type="EMBL" id="KAK2578021.1"/>
    </source>
</evidence>
<reference evidence="10" key="1">
    <citation type="submission" date="2021-08" db="EMBL/GenBank/DDBJ databases">
        <authorList>
            <person name="Misof B."/>
            <person name="Oliver O."/>
            <person name="Podsiadlowski L."/>
            <person name="Donath A."/>
            <person name="Peters R."/>
            <person name="Mayer C."/>
            <person name="Rust J."/>
            <person name="Gunkel S."/>
            <person name="Lesny P."/>
            <person name="Martin S."/>
            <person name="Oeyen J.P."/>
            <person name="Petersen M."/>
            <person name="Panagiotis P."/>
            <person name="Wilbrandt J."/>
            <person name="Tanja T."/>
        </authorList>
    </citation>
    <scope>NUCLEOTIDE SEQUENCE</scope>
    <source>
        <strain evidence="10">GBR_01_08_01A</strain>
        <tissue evidence="10">Thorax + abdomen</tissue>
    </source>
</reference>
<keyword evidence="6" id="KW-0560">Oxidoreductase</keyword>
<dbReference type="Gene3D" id="3.50.50.60">
    <property type="entry name" value="FAD/NAD(P)-binding domain"/>
    <property type="match status" value="1"/>
</dbReference>
<evidence type="ECO:0000256" key="1">
    <source>
        <dbReference type="ARBA" id="ARBA00001974"/>
    </source>
</evidence>
<evidence type="ECO:0000259" key="9">
    <source>
        <dbReference type="Pfam" id="PF07156"/>
    </source>
</evidence>
<evidence type="ECO:0000256" key="6">
    <source>
        <dbReference type="ARBA" id="ARBA00023002"/>
    </source>
</evidence>
<reference evidence="10" key="2">
    <citation type="journal article" date="2023" name="Commun. Biol.">
        <title>Intrasexual cuticular hydrocarbon dimorphism in a wasp sheds light on hydrocarbon biosynthesis genes in Hymenoptera.</title>
        <authorList>
            <person name="Moris V.C."/>
            <person name="Podsiadlowski L."/>
            <person name="Martin S."/>
            <person name="Oeyen J.P."/>
            <person name="Donath A."/>
            <person name="Petersen M."/>
            <person name="Wilbrandt J."/>
            <person name="Misof B."/>
            <person name="Liedtke D."/>
            <person name="Thamm M."/>
            <person name="Scheiner R."/>
            <person name="Schmitt T."/>
            <person name="Niehuis O."/>
        </authorList>
    </citation>
    <scope>NUCLEOTIDE SEQUENCE</scope>
    <source>
        <strain evidence="10">GBR_01_08_01A</strain>
    </source>
</reference>
<dbReference type="Pfam" id="PF13450">
    <property type="entry name" value="NAD_binding_8"/>
    <property type="match status" value="1"/>
</dbReference>
<dbReference type="Pfam" id="PF07156">
    <property type="entry name" value="Prenylcys_lyase"/>
    <property type="match status" value="1"/>
</dbReference>
<keyword evidence="7" id="KW-0325">Glycoprotein</keyword>
<dbReference type="InterPro" id="IPR017046">
    <property type="entry name" value="Prenylcysteine_Oxase1"/>
</dbReference>
<dbReference type="Proteomes" id="UP001258017">
    <property type="component" value="Unassembled WGS sequence"/>
</dbReference>
<dbReference type="EMBL" id="JAIFRP010000705">
    <property type="protein sequence ID" value="KAK2578021.1"/>
    <property type="molecule type" value="Genomic_DNA"/>
</dbReference>
<dbReference type="GO" id="GO:0030328">
    <property type="term" value="P:prenylcysteine catabolic process"/>
    <property type="evidence" value="ECO:0007669"/>
    <property type="project" value="InterPro"/>
</dbReference>
<organism evidence="10 11">
    <name type="scientific">Odynerus spinipes</name>
    <dbReference type="NCBI Taxonomy" id="1348599"/>
    <lineage>
        <taxon>Eukaryota</taxon>
        <taxon>Metazoa</taxon>
        <taxon>Ecdysozoa</taxon>
        <taxon>Arthropoda</taxon>
        <taxon>Hexapoda</taxon>
        <taxon>Insecta</taxon>
        <taxon>Pterygota</taxon>
        <taxon>Neoptera</taxon>
        <taxon>Endopterygota</taxon>
        <taxon>Hymenoptera</taxon>
        <taxon>Apocrita</taxon>
        <taxon>Aculeata</taxon>
        <taxon>Vespoidea</taxon>
        <taxon>Vespidae</taxon>
        <taxon>Eumeninae</taxon>
        <taxon>Odynerus</taxon>
    </lineage>
</organism>
<accession>A0AAD9RE28</accession>
<comment type="cofactor">
    <cofactor evidence="1">
        <name>FAD</name>
        <dbReference type="ChEBI" id="CHEBI:57692"/>
    </cofactor>
</comment>
<dbReference type="PANTHER" id="PTHR15944:SF0">
    <property type="entry name" value="PRENYLCYSTEINE LYASE DOMAIN-CONTAINING PROTEIN"/>
    <property type="match status" value="1"/>
</dbReference>
<evidence type="ECO:0000256" key="2">
    <source>
        <dbReference type="ARBA" id="ARBA00009967"/>
    </source>
</evidence>
<dbReference type="InterPro" id="IPR036188">
    <property type="entry name" value="FAD/NAD-bd_sf"/>
</dbReference>
<gene>
    <name evidence="10" type="ORF">KPH14_008440</name>
</gene>
<sequence length="482" mass="54413">MYRFFVILFVSFILKHVSGSEVQTPKIAIIGGGIGGASASHFLSKLFNNNLKIDLYEANKIGGRLATIKIDDNEYEAGGSIIHSKNKYMQEFAKLLGIEHRPTSEQTFGIWDGTEIIFEESGSQIFTLAKLIYKYGIQPFRLHRYIDSILTDFTKIYDLQDKGQFFTNVTSMLAAMNKEFPELLHVPFKDHLLHLGYGEKLIDELVSAPLLVDYGQTTNIQSFVGCVTLSAASGNLWAVKGGNKKVPEHLIYRNGNVNVMPSYVKKIRYTTTNGFPMYEVHYLNEDSIDTIKDHYDIVILATPLTKDQEMQIAFEGIPMDSLKFVGEYHTTVATFVKGDLNPHYFGLEEELDTILSCNSTTRINSVGKLETVEGLSNNKLKMWKVFSNATLPSDVIHSIFVNVNEVKEIVWKAYPEYSTNVRLDKFKLYDGLYHINAIEWAASAMEMSAIGGRNVAILAHNEFLKKFVDKPDTHQKAPKVEL</sequence>
<evidence type="ECO:0000256" key="5">
    <source>
        <dbReference type="ARBA" id="ARBA00022827"/>
    </source>
</evidence>
<dbReference type="GO" id="GO:0030327">
    <property type="term" value="P:prenylated protein catabolic process"/>
    <property type="evidence" value="ECO:0007669"/>
    <property type="project" value="TreeGrafter"/>
</dbReference>
<evidence type="ECO:0000256" key="3">
    <source>
        <dbReference type="ARBA" id="ARBA00022630"/>
    </source>
</evidence>
<dbReference type="PANTHER" id="PTHR15944">
    <property type="entry name" value="FARNESYLCYSTEINE LYASE"/>
    <property type="match status" value="1"/>
</dbReference>
<dbReference type="GO" id="GO:0001735">
    <property type="term" value="F:prenylcysteine oxidase activity"/>
    <property type="evidence" value="ECO:0007669"/>
    <property type="project" value="InterPro"/>
</dbReference>
<evidence type="ECO:0000256" key="8">
    <source>
        <dbReference type="SAM" id="SignalP"/>
    </source>
</evidence>
<dbReference type="SUPFAM" id="SSF51905">
    <property type="entry name" value="FAD/NAD(P)-binding domain"/>
    <property type="match status" value="1"/>
</dbReference>
<dbReference type="AlphaFoldDB" id="A0AAD9RE28"/>
<feature type="signal peptide" evidence="8">
    <location>
        <begin position="1"/>
        <end position="19"/>
    </location>
</feature>
<comment type="similarity">
    <text evidence="2">Belongs to the prenylcysteine oxidase family.</text>
</comment>
<dbReference type="InterPro" id="IPR010795">
    <property type="entry name" value="Prenylcys_lyase"/>
</dbReference>
<feature type="domain" description="Prenylcysteine lyase" evidence="9">
    <location>
        <begin position="118"/>
        <end position="466"/>
    </location>
</feature>
<protein>
    <recommendedName>
        <fullName evidence="9">Prenylcysteine lyase domain-containing protein</fullName>
    </recommendedName>
</protein>
<evidence type="ECO:0000256" key="7">
    <source>
        <dbReference type="ARBA" id="ARBA00023180"/>
    </source>
</evidence>
<keyword evidence="5" id="KW-0274">FAD</keyword>
<keyword evidence="11" id="KW-1185">Reference proteome</keyword>
<comment type="caution">
    <text evidence="10">The sequence shown here is derived from an EMBL/GenBank/DDBJ whole genome shotgun (WGS) entry which is preliminary data.</text>
</comment>
<keyword evidence="4 8" id="KW-0732">Signal</keyword>
<feature type="chain" id="PRO_5041945031" description="Prenylcysteine lyase domain-containing protein" evidence="8">
    <location>
        <begin position="20"/>
        <end position="482"/>
    </location>
</feature>
<evidence type="ECO:0000256" key="4">
    <source>
        <dbReference type="ARBA" id="ARBA00022729"/>
    </source>
</evidence>
<evidence type="ECO:0000313" key="11">
    <source>
        <dbReference type="Proteomes" id="UP001258017"/>
    </source>
</evidence>